<feature type="domain" description="JmjC" evidence="1">
    <location>
        <begin position="102"/>
        <end position="275"/>
    </location>
</feature>
<evidence type="ECO:0000313" key="2">
    <source>
        <dbReference type="EMBL" id="GGH97014.1"/>
    </source>
</evidence>
<dbReference type="InterPro" id="IPR014710">
    <property type="entry name" value="RmlC-like_jellyroll"/>
</dbReference>
<sequence>MELASPRPIAERDNVTFDIFQNEILPAGEPVIMRGLVADWPVVMAGRSSGRDVLDYIRQFDRGGAVSTASGPPSLKGRLFYNDDMSGLNFRMEQIPIRSSLDYLIDHENDRRPPAHAIQSVPMNDYLPGFAGQNSMPLLDGAIGPRLWLGNSVTIAAHQDPSENIACVAAGRRLFTLFPPEQVANLYIGQFELTPAGVPISLVDFDAPDLERFPRFSRAMEAARSAELEPGDAIYVPYLWWHHVRSLDKINMLINYWWTPGGGDRSQPRDALLHAMLTIKNLPPAHREAWKAAFDHYVFQQQGDPGAHLPEERRGILGELAPEKAREIRLAIADMLR</sequence>
<proteinExistence type="predicted"/>
<dbReference type="AlphaFoldDB" id="A0A8J3EQW5"/>
<evidence type="ECO:0000259" key="1">
    <source>
        <dbReference type="PROSITE" id="PS51184"/>
    </source>
</evidence>
<reference evidence="2" key="1">
    <citation type="journal article" date="2014" name="Int. J. Syst. Evol. Microbiol.">
        <title>Complete genome sequence of Corynebacterium casei LMG S-19264T (=DSM 44701T), isolated from a smear-ripened cheese.</title>
        <authorList>
            <consortium name="US DOE Joint Genome Institute (JGI-PGF)"/>
            <person name="Walter F."/>
            <person name="Albersmeier A."/>
            <person name="Kalinowski J."/>
            <person name="Ruckert C."/>
        </authorList>
    </citation>
    <scope>NUCLEOTIDE SEQUENCE</scope>
    <source>
        <strain evidence="2">CGMCC 1.14984</strain>
    </source>
</reference>
<dbReference type="PROSITE" id="PS51184">
    <property type="entry name" value="JMJC"/>
    <property type="match status" value="1"/>
</dbReference>
<keyword evidence="5" id="KW-1185">Reference proteome</keyword>
<dbReference type="Proteomes" id="UP000818603">
    <property type="component" value="Unassembled WGS sequence"/>
</dbReference>
<dbReference type="SMART" id="SM00558">
    <property type="entry name" value="JmjC"/>
    <property type="match status" value="1"/>
</dbReference>
<dbReference type="Pfam" id="PF13621">
    <property type="entry name" value="Cupin_8"/>
    <property type="match status" value="1"/>
</dbReference>
<dbReference type="RefSeq" id="WP_155139559.1">
    <property type="nucleotide sequence ID" value="NZ_BMGZ01000002.1"/>
</dbReference>
<dbReference type="InterPro" id="IPR003347">
    <property type="entry name" value="JmjC_dom"/>
</dbReference>
<dbReference type="Gene3D" id="2.60.120.10">
    <property type="entry name" value="Jelly Rolls"/>
    <property type="match status" value="1"/>
</dbReference>
<evidence type="ECO:0000313" key="3">
    <source>
        <dbReference type="EMBL" id="NHK27948.1"/>
    </source>
</evidence>
<gene>
    <name evidence="3" type="ORF">FF098_008540</name>
    <name evidence="2" type="ORF">GCM10011355_17200</name>
</gene>
<dbReference type="PANTHER" id="PTHR12461">
    <property type="entry name" value="HYPOXIA-INDUCIBLE FACTOR 1 ALPHA INHIBITOR-RELATED"/>
    <property type="match status" value="1"/>
</dbReference>
<dbReference type="InterPro" id="IPR041667">
    <property type="entry name" value="Cupin_8"/>
</dbReference>
<reference evidence="3 5" key="2">
    <citation type="submission" date="2020-02" db="EMBL/GenBank/DDBJ databases">
        <title>Genome sequence of Parvularcula flava strain NH6-79.</title>
        <authorList>
            <person name="Abdul Karim M.H."/>
            <person name="Lam M.Q."/>
            <person name="Chen S.J."/>
            <person name="Yahya A."/>
            <person name="Shahir S."/>
            <person name="Shamsir M.S."/>
            <person name="Chong C.S."/>
        </authorList>
    </citation>
    <scope>NUCLEOTIDE SEQUENCE [LARGE SCALE GENOMIC DNA]</scope>
    <source>
        <strain evidence="3 5">NH6-79</strain>
    </source>
</reference>
<accession>A0A8J3EQW5</accession>
<comment type="caution">
    <text evidence="2">The sequence shown here is derived from an EMBL/GenBank/DDBJ whole genome shotgun (WGS) entry which is preliminary data.</text>
</comment>
<protein>
    <submittedName>
        <fullName evidence="2 3">Cupin</fullName>
    </submittedName>
</protein>
<evidence type="ECO:0000313" key="4">
    <source>
        <dbReference type="Proteomes" id="UP000621856"/>
    </source>
</evidence>
<organism evidence="2 4">
    <name type="scientific">Aquisalinus luteolus</name>
    <dbReference type="NCBI Taxonomy" id="1566827"/>
    <lineage>
        <taxon>Bacteria</taxon>
        <taxon>Pseudomonadati</taxon>
        <taxon>Pseudomonadota</taxon>
        <taxon>Alphaproteobacteria</taxon>
        <taxon>Parvularculales</taxon>
        <taxon>Parvularculaceae</taxon>
        <taxon>Aquisalinus</taxon>
    </lineage>
</organism>
<dbReference type="PANTHER" id="PTHR12461:SF105">
    <property type="entry name" value="HYPOXIA-INDUCIBLE FACTOR 1-ALPHA INHIBITOR"/>
    <property type="match status" value="1"/>
</dbReference>
<dbReference type="EMBL" id="BMGZ01000002">
    <property type="protein sequence ID" value="GGH97014.1"/>
    <property type="molecule type" value="Genomic_DNA"/>
</dbReference>
<dbReference type="EMBL" id="VCJR02000002">
    <property type="protein sequence ID" value="NHK27948.1"/>
    <property type="molecule type" value="Genomic_DNA"/>
</dbReference>
<dbReference type="SUPFAM" id="SSF51197">
    <property type="entry name" value="Clavaminate synthase-like"/>
    <property type="match status" value="1"/>
</dbReference>
<name>A0A8J3EQW5_9PROT</name>
<dbReference type="Proteomes" id="UP000621856">
    <property type="component" value="Unassembled WGS sequence"/>
</dbReference>
<reference evidence="2" key="3">
    <citation type="submission" date="2020-09" db="EMBL/GenBank/DDBJ databases">
        <authorList>
            <person name="Sun Q."/>
            <person name="Zhou Y."/>
        </authorList>
    </citation>
    <scope>NUCLEOTIDE SEQUENCE</scope>
    <source>
        <strain evidence="2">CGMCC 1.14984</strain>
    </source>
</reference>
<evidence type="ECO:0000313" key="5">
    <source>
        <dbReference type="Proteomes" id="UP000818603"/>
    </source>
</evidence>